<accession>A0ABQ8S087</accession>
<dbReference type="EMBL" id="JAJSOF020000038">
    <property type="protein sequence ID" value="KAJ4427215.1"/>
    <property type="molecule type" value="Genomic_DNA"/>
</dbReference>
<organism evidence="2 3">
    <name type="scientific">Periplaneta americana</name>
    <name type="common">American cockroach</name>
    <name type="synonym">Blatta americana</name>
    <dbReference type="NCBI Taxonomy" id="6978"/>
    <lineage>
        <taxon>Eukaryota</taxon>
        <taxon>Metazoa</taxon>
        <taxon>Ecdysozoa</taxon>
        <taxon>Arthropoda</taxon>
        <taxon>Hexapoda</taxon>
        <taxon>Insecta</taxon>
        <taxon>Pterygota</taxon>
        <taxon>Neoptera</taxon>
        <taxon>Polyneoptera</taxon>
        <taxon>Dictyoptera</taxon>
        <taxon>Blattodea</taxon>
        <taxon>Blattoidea</taxon>
        <taxon>Blattidae</taxon>
        <taxon>Blattinae</taxon>
        <taxon>Periplaneta</taxon>
    </lineage>
</organism>
<evidence type="ECO:0000256" key="1">
    <source>
        <dbReference type="SAM" id="MobiDB-lite"/>
    </source>
</evidence>
<proteinExistence type="predicted"/>
<dbReference type="Gene3D" id="3.30.420.10">
    <property type="entry name" value="Ribonuclease H-like superfamily/Ribonuclease H"/>
    <property type="match status" value="1"/>
</dbReference>
<dbReference type="Proteomes" id="UP001148838">
    <property type="component" value="Unassembled WGS sequence"/>
</dbReference>
<gene>
    <name evidence="2" type="ORF">ANN_24832</name>
</gene>
<evidence type="ECO:0008006" key="4">
    <source>
        <dbReference type="Google" id="ProtNLM"/>
    </source>
</evidence>
<feature type="region of interest" description="Disordered" evidence="1">
    <location>
        <begin position="1"/>
        <end position="34"/>
    </location>
</feature>
<dbReference type="PANTHER" id="PTHR47326:SF1">
    <property type="entry name" value="HTH PSQ-TYPE DOMAIN-CONTAINING PROTEIN"/>
    <property type="match status" value="1"/>
</dbReference>
<dbReference type="InterPro" id="IPR036397">
    <property type="entry name" value="RNaseH_sf"/>
</dbReference>
<sequence length="211" mass="24769">MASLRESGNEPAGSLKAISSKKKPPGQVRNVRKPDNIERVRVIVTRSPHRSARRQTIALRLSERSVRRILHSDLKFHPYKLMIVQQLNEEDYDQCRRLRGMDRQIVWFQQDGATVHRAKNSMTVLCRMFPGHIISRRSDIPCPPLSLDLTVCDYFLWSYLKSKGCVNRHRTTDDMKIAFAQEIARRNFRERFEEYVERDGHHLKDIISKTI</sequence>
<protein>
    <recommendedName>
        <fullName evidence="4">Tc1-like transposase DDE domain-containing protein</fullName>
    </recommendedName>
</protein>
<keyword evidence="3" id="KW-1185">Reference proteome</keyword>
<reference evidence="2 3" key="1">
    <citation type="journal article" date="2022" name="Allergy">
        <title>Genome assembly and annotation of Periplaneta americana reveal a comprehensive cockroach allergen profile.</title>
        <authorList>
            <person name="Wang L."/>
            <person name="Xiong Q."/>
            <person name="Saelim N."/>
            <person name="Wang L."/>
            <person name="Nong W."/>
            <person name="Wan A.T."/>
            <person name="Shi M."/>
            <person name="Liu X."/>
            <person name="Cao Q."/>
            <person name="Hui J.H.L."/>
            <person name="Sookrung N."/>
            <person name="Leung T.F."/>
            <person name="Tungtrongchitr A."/>
            <person name="Tsui S.K.W."/>
        </authorList>
    </citation>
    <scope>NUCLEOTIDE SEQUENCE [LARGE SCALE GENOMIC DNA]</scope>
    <source>
        <strain evidence="2">PWHHKU_190912</strain>
    </source>
</reference>
<evidence type="ECO:0000313" key="3">
    <source>
        <dbReference type="Proteomes" id="UP001148838"/>
    </source>
</evidence>
<dbReference type="PANTHER" id="PTHR47326">
    <property type="entry name" value="TRANSPOSABLE ELEMENT TC3 TRANSPOSASE-LIKE PROTEIN"/>
    <property type="match status" value="1"/>
</dbReference>
<comment type="caution">
    <text evidence="2">The sequence shown here is derived from an EMBL/GenBank/DDBJ whole genome shotgun (WGS) entry which is preliminary data.</text>
</comment>
<name>A0ABQ8S087_PERAM</name>
<evidence type="ECO:0000313" key="2">
    <source>
        <dbReference type="EMBL" id="KAJ4427215.1"/>
    </source>
</evidence>